<feature type="non-terminal residue" evidence="1">
    <location>
        <position position="67"/>
    </location>
</feature>
<dbReference type="Proteomes" id="UP000324021">
    <property type="component" value="Unassembled WGS sequence"/>
</dbReference>
<protein>
    <submittedName>
        <fullName evidence="1">Uncharacterized protein</fullName>
    </submittedName>
</protein>
<accession>A0A1G6TLQ3</accession>
<proteinExistence type="predicted"/>
<dbReference type="AlphaFoldDB" id="A0A1G6TLQ3"/>
<gene>
    <name evidence="1" type="ORF">SAMN05192552_10181</name>
</gene>
<evidence type="ECO:0000313" key="1">
    <source>
        <dbReference type="EMBL" id="SDD30013.1"/>
    </source>
</evidence>
<evidence type="ECO:0000313" key="2">
    <source>
        <dbReference type="Proteomes" id="UP000324021"/>
    </source>
</evidence>
<reference evidence="1 2" key="1">
    <citation type="submission" date="2016-10" db="EMBL/GenBank/DDBJ databases">
        <authorList>
            <person name="Varghese N."/>
            <person name="Submissions S."/>
        </authorList>
    </citation>
    <scope>NUCLEOTIDE SEQUENCE [LARGE SCALE GENOMIC DNA]</scope>
    <source>
        <strain evidence="1 2">CDM_1</strain>
    </source>
</reference>
<organism evidence="1 2">
    <name type="scientific">Natrinema hispanicum</name>
    <dbReference type="NCBI Taxonomy" id="392421"/>
    <lineage>
        <taxon>Archaea</taxon>
        <taxon>Methanobacteriati</taxon>
        <taxon>Methanobacteriota</taxon>
        <taxon>Stenosarchaea group</taxon>
        <taxon>Halobacteria</taxon>
        <taxon>Halobacteriales</taxon>
        <taxon>Natrialbaceae</taxon>
        <taxon>Natrinema</taxon>
    </lineage>
</organism>
<sequence>MHTQRSDTSKNTAASHKATVRQFLRAHDEVASKDELRAGTDVPAWYIDQIASTNTFYTSLNHNGQYV</sequence>
<name>A0A1G6TLQ3_9EURY</name>
<dbReference type="EMBL" id="FMZP01000018">
    <property type="protein sequence ID" value="SDD30013.1"/>
    <property type="molecule type" value="Genomic_DNA"/>
</dbReference>